<keyword evidence="4" id="KW-0902">Two-component regulatory system</keyword>
<feature type="domain" description="Response regulatory" evidence="10">
    <location>
        <begin position="4"/>
        <end position="122"/>
    </location>
</feature>
<dbReference type="InterPro" id="IPR018060">
    <property type="entry name" value="HTH_AraC"/>
</dbReference>
<dbReference type="SUPFAM" id="SSF52172">
    <property type="entry name" value="CheY-like"/>
    <property type="match status" value="1"/>
</dbReference>
<dbReference type="PANTHER" id="PTHR42713:SF3">
    <property type="entry name" value="TRANSCRIPTIONAL REGULATORY PROTEIN HPTR"/>
    <property type="match status" value="1"/>
</dbReference>
<accession>A0ABS4FNC7</accession>
<evidence type="ECO:0000256" key="3">
    <source>
        <dbReference type="ARBA" id="ARBA00022553"/>
    </source>
</evidence>
<dbReference type="SMART" id="SM00342">
    <property type="entry name" value="HTH_ARAC"/>
    <property type="match status" value="1"/>
</dbReference>
<dbReference type="EMBL" id="JAGGKG010000002">
    <property type="protein sequence ID" value="MBP1904086.1"/>
    <property type="molecule type" value="Genomic_DNA"/>
</dbReference>
<reference evidence="11 12" key="1">
    <citation type="submission" date="2021-03" db="EMBL/GenBank/DDBJ databases">
        <title>Genomic Encyclopedia of Type Strains, Phase IV (KMG-IV): sequencing the most valuable type-strain genomes for metagenomic binning, comparative biology and taxonomic classification.</title>
        <authorList>
            <person name="Goeker M."/>
        </authorList>
    </citation>
    <scope>NUCLEOTIDE SEQUENCE [LARGE SCALE GENOMIC DNA]</scope>
    <source>
        <strain evidence="11 12">DSM 14349</strain>
    </source>
</reference>
<evidence type="ECO:0000256" key="2">
    <source>
        <dbReference type="ARBA" id="ARBA00022490"/>
    </source>
</evidence>
<feature type="domain" description="HTH araC/xylS-type" evidence="9">
    <location>
        <begin position="412"/>
        <end position="510"/>
    </location>
</feature>
<dbReference type="PROSITE" id="PS50110">
    <property type="entry name" value="RESPONSE_REGULATORY"/>
    <property type="match status" value="1"/>
</dbReference>
<keyword evidence="5" id="KW-0805">Transcription regulation</keyword>
<protein>
    <submittedName>
        <fullName evidence="11">Two-component system response regulator YesN</fullName>
    </submittedName>
</protein>
<dbReference type="SMART" id="SM00448">
    <property type="entry name" value="REC"/>
    <property type="match status" value="1"/>
</dbReference>
<keyword evidence="7" id="KW-0804">Transcription</keyword>
<dbReference type="PANTHER" id="PTHR42713">
    <property type="entry name" value="HISTIDINE KINASE-RELATED"/>
    <property type="match status" value="1"/>
</dbReference>
<dbReference type="SUPFAM" id="SSF46689">
    <property type="entry name" value="Homeodomain-like"/>
    <property type="match status" value="1"/>
</dbReference>
<evidence type="ECO:0000256" key="6">
    <source>
        <dbReference type="ARBA" id="ARBA00023125"/>
    </source>
</evidence>
<proteinExistence type="predicted"/>
<keyword evidence="6" id="KW-0238">DNA-binding</keyword>
<dbReference type="PROSITE" id="PS01124">
    <property type="entry name" value="HTH_ARAC_FAMILY_2"/>
    <property type="match status" value="1"/>
</dbReference>
<dbReference type="Gene3D" id="3.40.50.2300">
    <property type="match status" value="1"/>
</dbReference>
<gene>
    <name evidence="11" type="ORF">J2Z32_000703</name>
</gene>
<comment type="subcellular location">
    <subcellularLocation>
        <location evidence="1">Cytoplasm</location>
    </subcellularLocation>
</comment>
<evidence type="ECO:0000259" key="9">
    <source>
        <dbReference type="PROSITE" id="PS01124"/>
    </source>
</evidence>
<organism evidence="11 12">
    <name type="scientific">Paenibacillus turicensis</name>
    <dbReference type="NCBI Taxonomy" id="160487"/>
    <lineage>
        <taxon>Bacteria</taxon>
        <taxon>Bacillati</taxon>
        <taxon>Bacillota</taxon>
        <taxon>Bacilli</taxon>
        <taxon>Bacillales</taxon>
        <taxon>Paenibacillaceae</taxon>
        <taxon>Paenibacillus</taxon>
    </lineage>
</organism>
<dbReference type="Pfam" id="PF12833">
    <property type="entry name" value="HTH_18"/>
    <property type="match status" value="1"/>
</dbReference>
<dbReference type="Proteomes" id="UP001519272">
    <property type="component" value="Unassembled WGS sequence"/>
</dbReference>
<name>A0ABS4FNC7_9BACL</name>
<evidence type="ECO:0000256" key="1">
    <source>
        <dbReference type="ARBA" id="ARBA00004496"/>
    </source>
</evidence>
<dbReference type="CDD" id="cd17536">
    <property type="entry name" value="REC_YesN-like"/>
    <property type="match status" value="1"/>
</dbReference>
<keyword evidence="12" id="KW-1185">Reference proteome</keyword>
<evidence type="ECO:0000259" key="10">
    <source>
        <dbReference type="PROSITE" id="PS50110"/>
    </source>
</evidence>
<dbReference type="InterPro" id="IPR011006">
    <property type="entry name" value="CheY-like_superfamily"/>
</dbReference>
<evidence type="ECO:0000256" key="5">
    <source>
        <dbReference type="ARBA" id="ARBA00023015"/>
    </source>
</evidence>
<evidence type="ECO:0000313" key="11">
    <source>
        <dbReference type="EMBL" id="MBP1904086.1"/>
    </source>
</evidence>
<dbReference type="InterPro" id="IPR051552">
    <property type="entry name" value="HptR"/>
</dbReference>
<dbReference type="RefSeq" id="WP_210087761.1">
    <property type="nucleotide sequence ID" value="NZ_JAGGKG010000002.1"/>
</dbReference>
<feature type="modified residue" description="4-aspartylphosphate" evidence="8">
    <location>
        <position position="56"/>
    </location>
</feature>
<keyword evidence="2" id="KW-0963">Cytoplasm</keyword>
<evidence type="ECO:0000256" key="4">
    <source>
        <dbReference type="ARBA" id="ARBA00023012"/>
    </source>
</evidence>
<comment type="caution">
    <text evidence="11">The sequence shown here is derived from an EMBL/GenBank/DDBJ whole genome shotgun (WGS) entry which is preliminary data.</text>
</comment>
<evidence type="ECO:0000256" key="8">
    <source>
        <dbReference type="PROSITE-ProRule" id="PRU00169"/>
    </source>
</evidence>
<evidence type="ECO:0000256" key="7">
    <source>
        <dbReference type="ARBA" id="ARBA00023163"/>
    </source>
</evidence>
<dbReference type="Gene3D" id="1.10.10.60">
    <property type="entry name" value="Homeodomain-like"/>
    <property type="match status" value="2"/>
</dbReference>
<dbReference type="InterPro" id="IPR001789">
    <property type="entry name" value="Sig_transdc_resp-reg_receiver"/>
</dbReference>
<dbReference type="Pfam" id="PF00072">
    <property type="entry name" value="Response_reg"/>
    <property type="match status" value="1"/>
</dbReference>
<keyword evidence="3 8" id="KW-0597">Phosphoprotein</keyword>
<sequence length="510" mass="59654">MAFKVLLIDDEPLALEGLQILVNWDELGFEVCGSCENGLQGLKAMEELQPDLVMVDIHMPKMDGLQMIEEWRKKGNHHTKFIILTGYSDFGYARKALKYRVSRYLLKPLDEEQAQVEISAVLKELIEEKAQLHIGQVAQREKELILVKDLLLGKPLNLEDEMYAGSLSLQANDWNVCLVQVPKDQLVRVSEIAKEFLEGIYTVYFIHLRKEYFSIVFGNTAKQNEKEDVWDKLQKLACRLAGFRLFMAVGKAEPLLINIRNCYLTATEALLHAFYETEENGIVSYNQMGKRQFQTYFKQVELLERIINSLQLIDHASYQETVNHIEHTFREIRVHPDEAHKFVIYILHEIKMYLRGQMEKEKESSWQLFDIPDLNETLITFDDLIGMLRSCGRVCFDYLLKENTMESQGIVQEINEYIMTHYREGLTIKMLAERFFLHPAYLGQLLMRKNGIGFNELLHDLRIEEACRLLRSNQYKNSEISEMMGYTSYNHFLKQFEKRIGVSPNEYKKT</sequence>
<evidence type="ECO:0000313" key="12">
    <source>
        <dbReference type="Proteomes" id="UP001519272"/>
    </source>
</evidence>
<dbReference type="InterPro" id="IPR009057">
    <property type="entry name" value="Homeodomain-like_sf"/>
</dbReference>